<gene>
    <name evidence="2" type="ORF">O181_037932</name>
</gene>
<protein>
    <submittedName>
        <fullName evidence="2">Uncharacterized protein</fullName>
    </submittedName>
</protein>
<organism evidence="2 3">
    <name type="scientific">Austropuccinia psidii MF-1</name>
    <dbReference type="NCBI Taxonomy" id="1389203"/>
    <lineage>
        <taxon>Eukaryota</taxon>
        <taxon>Fungi</taxon>
        <taxon>Dikarya</taxon>
        <taxon>Basidiomycota</taxon>
        <taxon>Pucciniomycotina</taxon>
        <taxon>Pucciniomycetes</taxon>
        <taxon>Pucciniales</taxon>
        <taxon>Sphaerophragmiaceae</taxon>
        <taxon>Austropuccinia</taxon>
    </lineage>
</organism>
<evidence type="ECO:0000313" key="3">
    <source>
        <dbReference type="Proteomes" id="UP000765509"/>
    </source>
</evidence>
<sequence>MVRTKPNSAHHQNDLNDDENIVPPLDLMVRTKPKIEQHEDNNTQTNHKRKLTQCQRQHIHDSKQIISQFGHSNTAYKNLSTISIDKKLANASWLKLPSINTLPHAYVLIDKTNKQFLPVSIYEITPFEVSLGHSQILKYLIMTLMSLSQN</sequence>
<dbReference type="AlphaFoldDB" id="A0A9Q3D9Z7"/>
<proteinExistence type="predicted"/>
<dbReference type="Proteomes" id="UP000765509">
    <property type="component" value="Unassembled WGS sequence"/>
</dbReference>
<comment type="caution">
    <text evidence="2">The sequence shown here is derived from an EMBL/GenBank/DDBJ whole genome shotgun (WGS) entry which is preliminary data.</text>
</comment>
<evidence type="ECO:0000256" key="1">
    <source>
        <dbReference type="SAM" id="MobiDB-lite"/>
    </source>
</evidence>
<dbReference type="EMBL" id="AVOT02014617">
    <property type="protein sequence ID" value="MBW0498217.1"/>
    <property type="molecule type" value="Genomic_DNA"/>
</dbReference>
<keyword evidence="3" id="KW-1185">Reference proteome</keyword>
<reference evidence="2" key="1">
    <citation type="submission" date="2021-03" db="EMBL/GenBank/DDBJ databases">
        <title>Draft genome sequence of rust myrtle Austropuccinia psidii MF-1, a brazilian biotype.</title>
        <authorList>
            <person name="Quecine M.C."/>
            <person name="Pachon D.M.R."/>
            <person name="Bonatelli M.L."/>
            <person name="Correr F.H."/>
            <person name="Franceschini L.M."/>
            <person name="Leite T.F."/>
            <person name="Margarido G.R.A."/>
            <person name="Almeida C.A."/>
            <person name="Ferrarezi J.A."/>
            <person name="Labate C.A."/>
        </authorList>
    </citation>
    <scope>NUCLEOTIDE SEQUENCE</scope>
    <source>
        <strain evidence="2">MF-1</strain>
    </source>
</reference>
<evidence type="ECO:0000313" key="2">
    <source>
        <dbReference type="EMBL" id="MBW0498217.1"/>
    </source>
</evidence>
<name>A0A9Q3D9Z7_9BASI</name>
<feature type="compositionally biased region" description="Polar residues" evidence="1">
    <location>
        <begin position="1"/>
        <end position="10"/>
    </location>
</feature>
<feature type="region of interest" description="Disordered" evidence="1">
    <location>
        <begin position="1"/>
        <end position="22"/>
    </location>
</feature>
<accession>A0A9Q3D9Z7</accession>